<feature type="region of interest" description="Disordered" evidence="6">
    <location>
        <begin position="377"/>
        <end position="413"/>
    </location>
</feature>
<comment type="function">
    <text evidence="4">Required for vacuolar assembly and vacuolar traffic.</text>
</comment>
<feature type="domain" description="Vps41 beta-propeller" evidence="7">
    <location>
        <begin position="117"/>
        <end position="367"/>
    </location>
</feature>
<dbReference type="PANTHER" id="PTHR12616:SF1">
    <property type="entry name" value="VACUOLAR PROTEIN SORTING-ASSOCIATED PROTEIN 41 HOMOLOG"/>
    <property type="match status" value="1"/>
</dbReference>
<feature type="compositionally biased region" description="Low complexity" evidence="6">
    <location>
        <begin position="403"/>
        <end position="413"/>
    </location>
</feature>
<name>A0A409YF11_9AGAR</name>
<dbReference type="InterPro" id="IPR015943">
    <property type="entry name" value="WD40/YVTN_repeat-like_dom_sf"/>
</dbReference>
<dbReference type="PANTHER" id="PTHR12616">
    <property type="entry name" value="VACUOLAR PROTEIN SORTING VPS41"/>
    <property type="match status" value="1"/>
</dbReference>
<dbReference type="GO" id="GO:0009267">
    <property type="term" value="P:cellular response to starvation"/>
    <property type="evidence" value="ECO:0007669"/>
    <property type="project" value="TreeGrafter"/>
</dbReference>
<feature type="compositionally biased region" description="Low complexity" evidence="6">
    <location>
        <begin position="9"/>
        <end position="28"/>
    </location>
</feature>
<dbReference type="GO" id="GO:0000329">
    <property type="term" value="C:fungal-type vacuole membrane"/>
    <property type="evidence" value="ECO:0007669"/>
    <property type="project" value="UniProtKB-UniRule"/>
</dbReference>
<dbReference type="InParanoid" id="A0A409YF11"/>
<evidence type="ECO:0000256" key="2">
    <source>
        <dbReference type="ARBA" id="ARBA00022448"/>
    </source>
</evidence>
<gene>
    <name evidence="8" type="ORF">CVT26_013335</name>
</gene>
<evidence type="ECO:0000313" key="9">
    <source>
        <dbReference type="Proteomes" id="UP000284706"/>
    </source>
</evidence>
<comment type="subcellular location">
    <subcellularLocation>
        <location evidence="4">Vacuole</location>
    </subcellularLocation>
</comment>
<dbReference type="GO" id="GO:0016236">
    <property type="term" value="P:macroautophagy"/>
    <property type="evidence" value="ECO:0007669"/>
    <property type="project" value="TreeGrafter"/>
</dbReference>
<organism evidence="8 9">
    <name type="scientific">Gymnopilus dilepis</name>
    <dbReference type="NCBI Taxonomy" id="231916"/>
    <lineage>
        <taxon>Eukaryota</taxon>
        <taxon>Fungi</taxon>
        <taxon>Dikarya</taxon>
        <taxon>Basidiomycota</taxon>
        <taxon>Agaricomycotina</taxon>
        <taxon>Agaricomycetes</taxon>
        <taxon>Agaricomycetidae</taxon>
        <taxon>Agaricales</taxon>
        <taxon>Agaricineae</taxon>
        <taxon>Hymenogastraceae</taxon>
        <taxon>Gymnopilus</taxon>
    </lineage>
</organism>
<dbReference type="AlphaFoldDB" id="A0A409YF11"/>
<feature type="region of interest" description="Disordered" evidence="6">
    <location>
        <begin position="1"/>
        <end position="121"/>
    </location>
</feature>
<dbReference type="GO" id="GO:0034058">
    <property type="term" value="P:endosomal vesicle fusion"/>
    <property type="evidence" value="ECO:0007669"/>
    <property type="project" value="UniProtKB-UniRule"/>
</dbReference>
<dbReference type="InterPro" id="IPR045111">
    <property type="entry name" value="Vps41/Vps8"/>
</dbReference>
<dbReference type="EMBL" id="NHYE01000925">
    <property type="protein sequence ID" value="PPR01596.1"/>
    <property type="molecule type" value="Genomic_DNA"/>
</dbReference>
<feature type="region of interest" description="Disordered" evidence="6">
    <location>
        <begin position="431"/>
        <end position="451"/>
    </location>
</feature>
<feature type="repeat" description="CHCR" evidence="5">
    <location>
        <begin position="795"/>
        <end position="939"/>
    </location>
</feature>
<keyword evidence="4" id="KW-0926">Vacuole</keyword>
<dbReference type="Pfam" id="PF23411">
    <property type="entry name" value="Beta-prop_Vps41"/>
    <property type="match status" value="1"/>
</dbReference>
<dbReference type="GO" id="GO:0005770">
    <property type="term" value="C:late endosome"/>
    <property type="evidence" value="ECO:0007669"/>
    <property type="project" value="UniProtKB-UniRule"/>
</dbReference>
<evidence type="ECO:0000313" key="8">
    <source>
        <dbReference type="EMBL" id="PPR01596.1"/>
    </source>
</evidence>
<evidence type="ECO:0000259" key="7">
    <source>
        <dbReference type="Pfam" id="PF23411"/>
    </source>
</evidence>
<feature type="compositionally biased region" description="Basic and acidic residues" evidence="6">
    <location>
        <begin position="82"/>
        <end position="94"/>
    </location>
</feature>
<comment type="caution">
    <text evidence="8">The sequence shown here is derived from an EMBL/GenBank/DDBJ whole genome shotgun (WGS) entry which is preliminary data.</text>
</comment>
<dbReference type="SUPFAM" id="SSF50978">
    <property type="entry name" value="WD40 repeat-like"/>
    <property type="match status" value="1"/>
</dbReference>
<feature type="compositionally biased region" description="Acidic residues" evidence="6">
    <location>
        <begin position="95"/>
        <end position="114"/>
    </location>
</feature>
<accession>A0A409YF11</accession>
<keyword evidence="3 4" id="KW-0653">Protein transport</keyword>
<sequence>MSPNSETRSPQAMASASGSSGSTSLAEGNSSSPNVAPNSQAQAGNALIDKELHADADEEAQRLVNSPTQIGNGHGVQGSPAGDHKEGDDAHGRAEDEEEVEEDEEDEEDEDEEEPALKYERITGAIPDLFKKDSASALCVSQKIMARTHAGIIHILDLSGKRIKSYKPHLASVVDISLDTTADFVATASIDGQVVVHSLSTPEHYSFDIKRPMRTVAMEPNFAKKGTRAFVCGGLSGTLVLREKGWLGHKETTIHFGEGPIWMVRWRGRLIAWANDRGVKIYDHTSQTIIAFIDRPEDSPRADLFKCTLHWQDDSTLLIAWANYIKVARIRARPRGNGAPTIPNAPPLLVEVTAVFQLDCMVAGICPHPTPVPPSSMLTIDGLPFSPSSRPDTPSSEKARSIQSQTQTRPLPQQQTLTSFLILAYTPPEAFDDTDEMTDDRTRQARKAAERPEMRIISRAGEELASDALSVAGYEKWGCNDYSVVEVTESDDPTLLATGNELENRSYVVLSPRDLVRVKPRDRKDHVQWLVDKGRYEEALTEVEKIEAEEAALGVRLPVTSVNGKGVDDDRTINARTHLTSQEIGQMFIEHLVREGDYAKAAQLCPKVCAYDAKRWENWIFTFAQRRQLQVIIPYVPKDKPRLDHLVYEMMLGHFLMHDKKTLLQTIRSWPRDIYDIAAVIVAVRAELDRTSATSSTISSTSKAGVDKEDTRILMECLADLYVANRQPGKALPFYLRLRRPNVFDLIRDNNLFTDVQDQILLLVEFDHELMEERNKEIESQGTGIGEQPVESEAIKLLVEHIHSIPITRVVQQLQQRPYYLFLYLDALVHKDAQLVTGFADLQVKMYAEFATSRLIDFLRASSSYNLELAYSECQKRDLVPEMVFLLGRMGNNKKALMLIIERLGDVHRAIDFAKEQSDDDLWEDLLKYSETRPAFIRGLLENVGVEISPIRLIRRIKNGLEIPGLKEALIKILQDFHLQISLLEGCQMILNGDSADLSRKLLKNQTSGFFLSPASRCKVCGRTLQDQPNTVVFLFLCRHVVHSSCVSGAEKLPMLSPEPLLSAGLGSNISRSIAL</sequence>
<protein>
    <recommendedName>
        <fullName evidence="4">Vacuolar protein sorting-associated protein 41</fullName>
    </recommendedName>
</protein>
<feature type="compositionally biased region" description="Basic and acidic residues" evidence="6">
    <location>
        <begin position="439"/>
        <end position="451"/>
    </location>
</feature>
<dbReference type="InterPro" id="IPR036322">
    <property type="entry name" value="WD40_repeat_dom_sf"/>
</dbReference>
<dbReference type="PIRSF" id="PIRSF028921">
    <property type="entry name" value="VPS41"/>
    <property type="match status" value="1"/>
</dbReference>
<dbReference type="SMART" id="SM00320">
    <property type="entry name" value="WD40"/>
    <property type="match status" value="2"/>
</dbReference>
<dbReference type="OrthoDB" id="244107at2759"/>
<keyword evidence="2 4" id="KW-0813">Transport</keyword>
<dbReference type="InterPro" id="IPR011990">
    <property type="entry name" value="TPR-like_helical_dom_sf"/>
</dbReference>
<dbReference type="GO" id="GO:0006623">
    <property type="term" value="P:protein targeting to vacuole"/>
    <property type="evidence" value="ECO:0007669"/>
    <property type="project" value="InterPro"/>
</dbReference>
<dbReference type="SMART" id="SM00299">
    <property type="entry name" value="CLH"/>
    <property type="match status" value="1"/>
</dbReference>
<dbReference type="InterPro" id="IPR001680">
    <property type="entry name" value="WD40_rpt"/>
</dbReference>
<keyword evidence="9" id="KW-1185">Reference proteome</keyword>
<dbReference type="Gene3D" id="2.130.10.10">
    <property type="entry name" value="YVTN repeat-like/Quinoprotein amine dehydrogenase"/>
    <property type="match status" value="1"/>
</dbReference>
<dbReference type="Pfam" id="PF23556">
    <property type="entry name" value="TPR_Vps41"/>
    <property type="match status" value="1"/>
</dbReference>
<dbReference type="Gene3D" id="1.25.40.10">
    <property type="entry name" value="Tetratricopeptide repeat domain"/>
    <property type="match status" value="1"/>
</dbReference>
<feature type="compositionally biased region" description="Basic and acidic residues" evidence="6">
    <location>
        <begin position="48"/>
        <end position="61"/>
    </location>
</feature>
<feature type="compositionally biased region" description="Polar residues" evidence="6">
    <location>
        <begin position="29"/>
        <end position="43"/>
    </location>
</feature>
<dbReference type="FunCoup" id="A0A409YF11">
    <property type="interactions" value="273"/>
</dbReference>
<dbReference type="STRING" id="231916.A0A409YF11"/>
<evidence type="ECO:0000256" key="4">
    <source>
        <dbReference type="PIRNR" id="PIRNR028921"/>
    </source>
</evidence>
<dbReference type="Proteomes" id="UP000284706">
    <property type="component" value="Unassembled WGS sequence"/>
</dbReference>
<dbReference type="FunFam" id="1.25.40.10:FF:000350">
    <property type="entry name" value="Vacuolar protein sorting-associated protein 41 homolog"/>
    <property type="match status" value="1"/>
</dbReference>
<evidence type="ECO:0000256" key="5">
    <source>
        <dbReference type="PROSITE-ProRule" id="PRU01006"/>
    </source>
</evidence>
<dbReference type="InterPro" id="IPR057780">
    <property type="entry name" value="Beta-prop_Vps41"/>
</dbReference>
<proteinExistence type="inferred from homology"/>
<evidence type="ECO:0000256" key="1">
    <source>
        <dbReference type="ARBA" id="ARBA00009582"/>
    </source>
</evidence>
<comment type="similarity">
    <text evidence="1 4">Belongs to the VPS41 family.</text>
</comment>
<dbReference type="PROSITE" id="PS50236">
    <property type="entry name" value="CHCR"/>
    <property type="match status" value="1"/>
</dbReference>
<dbReference type="InterPro" id="IPR016902">
    <property type="entry name" value="Vps41"/>
</dbReference>
<evidence type="ECO:0000256" key="3">
    <source>
        <dbReference type="ARBA" id="ARBA00022927"/>
    </source>
</evidence>
<evidence type="ECO:0000256" key="6">
    <source>
        <dbReference type="SAM" id="MobiDB-lite"/>
    </source>
</evidence>
<dbReference type="GO" id="GO:0030897">
    <property type="term" value="C:HOPS complex"/>
    <property type="evidence" value="ECO:0007669"/>
    <property type="project" value="UniProtKB-UniRule"/>
</dbReference>
<reference evidence="8 9" key="1">
    <citation type="journal article" date="2018" name="Evol. Lett.">
        <title>Horizontal gene cluster transfer increased hallucinogenic mushroom diversity.</title>
        <authorList>
            <person name="Reynolds H.T."/>
            <person name="Vijayakumar V."/>
            <person name="Gluck-Thaler E."/>
            <person name="Korotkin H.B."/>
            <person name="Matheny P.B."/>
            <person name="Slot J.C."/>
        </authorList>
    </citation>
    <scope>NUCLEOTIDE SEQUENCE [LARGE SCALE GENOMIC DNA]</scope>
    <source>
        <strain evidence="8 9">SRW20</strain>
    </source>
</reference>
<dbReference type="InterPro" id="IPR000547">
    <property type="entry name" value="Clathrin_H-chain/VPS_repeat"/>
</dbReference>